<name>A0AAV3PFZ8_LITER</name>
<dbReference type="InterPro" id="IPR011990">
    <property type="entry name" value="TPR-like_helical_dom_sf"/>
</dbReference>
<dbReference type="Pfam" id="PF20431">
    <property type="entry name" value="E_motif"/>
    <property type="match status" value="1"/>
</dbReference>
<protein>
    <recommendedName>
        <fullName evidence="6">Pentatricopeptide repeat-containing protein</fullName>
    </recommendedName>
</protein>
<sequence length="597" mass="66023">MLSFSVLPDGFSFPLVLRACANLGDVGLSEIVHCHVVQMGFQYNVHVGNELLALYWKVGSVEVARRVFDKMVVRNIISWNSMVSGYAFCGDCDGAFGIFVGMESEGLEPNLVTWTSLLSSFARCGRGDELWELYDKMKRKGFGDSAELLAVVISMCADRNAFCKGKMVHDSVVKGGFENYTIVRNSLICMYGKNGALGEAEYLFSELEAKSIVSWNALISSYAESGFCDESYEKFLQLENSNGSPFVKPNVVSWSAVIGGFASKGRYEESLQLFRRMQLAKVVANSIAISSVMMACAELSVLRLGKEIHAHALRNLADWDMLVINGLINMYMKCGSLKEGKSVFYRTVRKDLITWNAMIAGFGFHGLGSNALSMFHDMIGEGFKPDECTFVSVLSACSHAGLVAQGRQYFDMMKREFSIEPQIEHYACIVDLLGRSGLLNEASDIIKSMPMEPNAYVFGALLNSCKIHKNTDVAEDTAAHIYSLGSETSGSIMLLSNLYAASGRWADSAKARLSAKEKGIKKLPGQSWIEVKKKVHIFSAGKSVNTGMEDIRTILDTLGLQMEIMDCTQRESFMLDTDNHKISIHNMHEECMLCELS</sequence>
<keyword evidence="1" id="KW-0677">Repeat</keyword>
<dbReference type="Proteomes" id="UP001454036">
    <property type="component" value="Unassembled WGS sequence"/>
</dbReference>
<feature type="repeat" description="PPR" evidence="3">
    <location>
        <begin position="211"/>
        <end position="245"/>
    </location>
</feature>
<feature type="repeat" description="PPR" evidence="3">
    <location>
        <begin position="75"/>
        <end position="109"/>
    </location>
</feature>
<dbReference type="Pfam" id="PF13041">
    <property type="entry name" value="PPR_2"/>
    <property type="match status" value="2"/>
</dbReference>
<gene>
    <name evidence="4" type="ORF">LIER_09495</name>
</gene>
<keyword evidence="5" id="KW-1185">Reference proteome</keyword>
<proteinExistence type="inferred from homology"/>
<dbReference type="FunFam" id="1.25.40.10:FF:000031">
    <property type="entry name" value="Pentatricopeptide repeat-containing protein mitochondrial"/>
    <property type="match status" value="1"/>
</dbReference>
<evidence type="ECO:0000256" key="1">
    <source>
        <dbReference type="ARBA" id="ARBA00022737"/>
    </source>
</evidence>
<evidence type="ECO:0008006" key="6">
    <source>
        <dbReference type="Google" id="ProtNLM"/>
    </source>
</evidence>
<feature type="repeat" description="PPR" evidence="3">
    <location>
        <begin position="110"/>
        <end position="144"/>
    </location>
</feature>
<dbReference type="PANTHER" id="PTHR47926:SF389">
    <property type="entry name" value="PENTATRICOPEPTIDE PROTEIN-RELATED"/>
    <property type="match status" value="1"/>
</dbReference>
<evidence type="ECO:0000313" key="5">
    <source>
        <dbReference type="Proteomes" id="UP001454036"/>
    </source>
</evidence>
<dbReference type="InterPro" id="IPR046960">
    <property type="entry name" value="PPR_At4g14850-like_plant"/>
</dbReference>
<dbReference type="PROSITE" id="PS51375">
    <property type="entry name" value="PPR"/>
    <property type="match status" value="5"/>
</dbReference>
<dbReference type="EMBL" id="BAABME010001616">
    <property type="protein sequence ID" value="GAA0150579.1"/>
    <property type="molecule type" value="Genomic_DNA"/>
</dbReference>
<reference evidence="4 5" key="1">
    <citation type="submission" date="2024-01" db="EMBL/GenBank/DDBJ databases">
        <title>The complete chloroplast genome sequence of Lithospermum erythrorhizon: insights into the phylogenetic relationship among Boraginaceae species and the maternal lineages of purple gromwells.</title>
        <authorList>
            <person name="Okada T."/>
            <person name="Watanabe K."/>
        </authorList>
    </citation>
    <scope>NUCLEOTIDE SEQUENCE [LARGE SCALE GENOMIC DNA]</scope>
</reference>
<dbReference type="AlphaFoldDB" id="A0AAV3PFZ8"/>
<comment type="caution">
    <text evidence="4">The sequence shown here is derived from an EMBL/GenBank/DDBJ whole genome shotgun (WGS) entry which is preliminary data.</text>
</comment>
<accession>A0AAV3PFZ8</accession>
<dbReference type="GO" id="GO:0003723">
    <property type="term" value="F:RNA binding"/>
    <property type="evidence" value="ECO:0007669"/>
    <property type="project" value="InterPro"/>
</dbReference>
<dbReference type="PANTHER" id="PTHR47926">
    <property type="entry name" value="PENTATRICOPEPTIDE REPEAT-CONTAINING PROTEIN"/>
    <property type="match status" value="1"/>
</dbReference>
<dbReference type="Gene3D" id="1.25.40.10">
    <property type="entry name" value="Tetratricopeptide repeat domain"/>
    <property type="match status" value="3"/>
</dbReference>
<evidence type="ECO:0000256" key="3">
    <source>
        <dbReference type="PROSITE-ProRule" id="PRU00708"/>
    </source>
</evidence>
<evidence type="ECO:0000256" key="2">
    <source>
        <dbReference type="ARBA" id="ARBA00061659"/>
    </source>
</evidence>
<comment type="similarity">
    <text evidence="2">Belongs to the PPR family. PCMP-E subfamily.</text>
</comment>
<dbReference type="FunFam" id="1.25.40.10:FF:000280">
    <property type="entry name" value="Pentatricopeptide repeat-containing protein"/>
    <property type="match status" value="1"/>
</dbReference>
<dbReference type="Pfam" id="PF01535">
    <property type="entry name" value="PPR"/>
    <property type="match status" value="4"/>
</dbReference>
<feature type="repeat" description="PPR" evidence="3">
    <location>
        <begin position="351"/>
        <end position="385"/>
    </location>
</feature>
<dbReference type="NCBIfam" id="TIGR00756">
    <property type="entry name" value="PPR"/>
    <property type="match status" value="4"/>
</dbReference>
<dbReference type="InterPro" id="IPR002885">
    <property type="entry name" value="PPR_rpt"/>
</dbReference>
<dbReference type="InterPro" id="IPR046848">
    <property type="entry name" value="E_motif"/>
</dbReference>
<feature type="repeat" description="PPR" evidence="3">
    <location>
        <begin position="250"/>
        <end position="284"/>
    </location>
</feature>
<dbReference type="GO" id="GO:0009451">
    <property type="term" value="P:RNA modification"/>
    <property type="evidence" value="ECO:0007669"/>
    <property type="project" value="InterPro"/>
</dbReference>
<evidence type="ECO:0000313" key="4">
    <source>
        <dbReference type="EMBL" id="GAA0150579.1"/>
    </source>
</evidence>
<organism evidence="4 5">
    <name type="scientific">Lithospermum erythrorhizon</name>
    <name type="common">Purple gromwell</name>
    <name type="synonym">Lithospermum officinale var. erythrorhizon</name>
    <dbReference type="NCBI Taxonomy" id="34254"/>
    <lineage>
        <taxon>Eukaryota</taxon>
        <taxon>Viridiplantae</taxon>
        <taxon>Streptophyta</taxon>
        <taxon>Embryophyta</taxon>
        <taxon>Tracheophyta</taxon>
        <taxon>Spermatophyta</taxon>
        <taxon>Magnoliopsida</taxon>
        <taxon>eudicotyledons</taxon>
        <taxon>Gunneridae</taxon>
        <taxon>Pentapetalae</taxon>
        <taxon>asterids</taxon>
        <taxon>lamiids</taxon>
        <taxon>Boraginales</taxon>
        <taxon>Boraginaceae</taxon>
        <taxon>Boraginoideae</taxon>
        <taxon>Lithospermeae</taxon>
        <taxon>Lithospermum</taxon>
    </lineage>
</organism>
<dbReference type="FunFam" id="1.25.40.10:FF:000393">
    <property type="entry name" value="Pentatricopeptide repeat-containing protein At1g20230"/>
    <property type="match status" value="2"/>
</dbReference>